<evidence type="ECO:0000256" key="7">
    <source>
        <dbReference type="ARBA" id="ARBA00023163"/>
    </source>
</evidence>
<evidence type="ECO:0000259" key="11">
    <source>
        <dbReference type="PROSITE" id="PS50157"/>
    </source>
</evidence>
<dbReference type="GO" id="GO:0008270">
    <property type="term" value="F:zinc ion binding"/>
    <property type="evidence" value="ECO:0007669"/>
    <property type="project" value="UniProtKB-KW"/>
</dbReference>
<feature type="domain" description="C2H2-type" evidence="11">
    <location>
        <begin position="511"/>
        <end position="538"/>
    </location>
</feature>
<dbReference type="RefSeq" id="XP_032823160.1">
    <property type="nucleotide sequence ID" value="XM_032967269.1"/>
</dbReference>
<evidence type="ECO:0000313" key="13">
    <source>
        <dbReference type="RefSeq" id="XP_032823160.1"/>
    </source>
</evidence>
<feature type="compositionally biased region" description="Low complexity" evidence="10">
    <location>
        <begin position="419"/>
        <end position="433"/>
    </location>
</feature>
<dbReference type="GO" id="GO:0005634">
    <property type="term" value="C:nucleus"/>
    <property type="evidence" value="ECO:0007669"/>
    <property type="project" value="UniProtKB-SubCell"/>
</dbReference>
<feature type="domain" description="C2H2-type" evidence="11">
    <location>
        <begin position="483"/>
        <end position="510"/>
    </location>
</feature>
<dbReference type="InterPro" id="IPR013087">
    <property type="entry name" value="Znf_C2H2_type"/>
</dbReference>
<sequence length="577" mass="62356">MAAAAVAAAVSSINPRQDFPAWLAAHGVSLSVAEAVDRELGIGDYEAFLACAEQPHVRAELFAAARERLPFAFYAVLRRVTEASSPKRHDGAGGAGGVLQATAAATAFQPFLSGLLDAIVLMLNSLSQELLQSAERFSCLEPALYPNAVEEGLSPYLQEDDGGEVYETDAPAVPDGPPEDAQDNQSQSWEDGGKSESEAVQQATDLEDMEGTEQEWSGYNVKMEHYDNAQARGDVGSFPEDSHGLQEVVETADGDYRVKDVKLETGQASAANSWNQSGENETEADDGGYSESSRHPSETGRRMTERQAALHRRAELANRGSGGEAGSWSSPVAAFPPGAASPWASRSRIQSQGSGGGRAGSAPPRAAKRRRSDTGHKKIIESDPVEPQLGASNYVSRSLPLGSHSNYASFPYHADVHGSNNNSSNSNNSSLSLGQSCEIPTSSQENAAALDALQRAEDSLENESKYRAYTQYRTIDVAGGKEFQCEQCEESFPHLHMMRVHLRKHTGEKLYTCEYCGKEFIISNNLARHRRTHTGEKPFVCDVCGKKFCISYSLIRHKKTHEQGGGGEPELEPEVLE</sequence>
<evidence type="ECO:0000256" key="5">
    <source>
        <dbReference type="ARBA" id="ARBA00022833"/>
    </source>
</evidence>
<keyword evidence="6" id="KW-0805">Transcription regulation</keyword>
<dbReference type="PANTHER" id="PTHR16515:SF58">
    <property type="entry name" value="ZINC FINGER PROTEIN 22"/>
    <property type="match status" value="1"/>
</dbReference>
<evidence type="ECO:0000256" key="4">
    <source>
        <dbReference type="ARBA" id="ARBA00022771"/>
    </source>
</evidence>
<feature type="compositionally biased region" description="Acidic residues" evidence="10">
    <location>
        <begin position="158"/>
        <end position="167"/>
    </location>
</feature>
<dbReference type="KEGG" id="pmrn:116949686"/>
<dbReference type="GO" id="GO:0006357">
    <property type="term" value="P:regulation of transcription by RNA polymerase II"/>
    <property type="evidence" value="ECO:0007669"/>
    <property type="project" value="UniProtKB-ARBA"/>
</dbReference>
<feature type="domain" description="C2H2-type" evidence="11">
    <location>
        <begin position="539"/>
        <end position="561"/>
    </location>
</feature>
<keyword evidence="3" id="KW-0677">Repeat</keyword>
<dbReference type="GeneID" id="116949686"/>
<evidence type="ECO:0000256" key="2">
    <source>
        <dbReference type="ARBA" id="ARBA00022723"/>
    </source>
</evidence>
<feature type="region of interest" description="Disordered" evidence="10">
    <location>
        <begin position="267"/>
        <end position="391"/>
    </location>
</feature>
<dbReference type="FunFam" id="3.30.160.60:FF:001289">
    <property type="entry name" value="Zinc finger protein 574"/>
    <property type="match status" value="1"/>
</dbReference>
<evidence type="ECO:0000313" key="14">
    <source>
        <dbReference type="RefSeq" id="XP_032823161.1"/>
    </source>
</evidence>
<keyword evidence="5" id="KW-0862">Zinc</keyword>
<comment type="subcellular location">
    <subcellularLocation>
        <location evidence="1">Nucleus</location>
    </subcellularLocation>
</comment>
<accession>A0AAJ7X6K5</accession>
<dbReference type="InterPro" id="IPR050331">
    <property type="entry name" value="Zinc_finger"/>
</dbReference>
<keyword evidence="2" id="KW-0479">Metal-binding</keyword>
<gene>
    <name evidence="13 14" type="primary">LOC116949686</name>
</gene>
<dbReference type="AlphaFoldDB" id="A0AAJ7X6K5"/>
<evidence type="ECO:0000313" key="12">
    <source>
        <dbReference type="Proteomes" id="UP001318040"/>
    </source>
</evidence>
<feature type="compositionally biased region" description="Basic and acidic residues" evidence="10">
    <location>
        <begin position="292"/>
        <end position="305"/>
    </location>
</feature>
<evidence type="ECO:0000256" key="10">
    <source>
        <dbReference type="SAM" id="MobiDB-lite"/>
    </source>
</evidence>
<feature type="compositionally biased region" description="Basic and acidic residues" evidence="10">
    <location>
        <begin position="372"/>
        <end position="381"/>
    </location>
</feature>
<reference evidence="13 14" key="1">
    <citation type="submission" date="2025-04" db="UniProtKB">
        <authorList>
            <consortium name="RefSeq"/>
        </authorList>
    </citation>
    <scope>IDENTIFICATION</scope>
    <source>
        <tissue evidence="13 14">Sperm</tissue>
    </source>
</reference>
<organism evidence="12 14">
    <name type="scientific">Petromyzon marinus</name>
    <name type="common">Sea lamprey</name>
    <dbReference type="NCBI Taxonomy" id="7757"/>
    <lineage>
        <taxon>Eukaryota</taxon>
        <taxon>Metazoa</taxon>
        <taxon>Chordata</taxon>
        <taxon>Craniata</taxon>
        <taxon>Vertebrata</taxon>
        <taxon>Cyclostomata</taxon>
        <taxon>Hyperoartia</taxon>
        <taxon>Petromyzontiformes</taxon>
        <taxon>Petromyzontidae</taxon>
        <taxon>Petromyzon</taxon>
    </lineage>
</organism>
<dbReference type="Proteomes" id="UP001318040">
    <property type="component" value="Chromosome 37"/>
</dbReference>
<proteinExistence type="predicted"/>
<dbReference type="Gene3D" id="3.30.160.60">
    <property type="entry name" value="Classic Zinc Finger"/>
    <property type="match status" value="3"/>
</dbReference>
<evidence type="ECO:0000256" key="9">
    <source>
        <dbReference type="PROSITE-ProRule" id="PRU00042"/>
    </source>
</evidence>
<dbReference type="SMART" id="SM00355">
    <property type="entry name" value="ZnF_C2H2"/>
    <property type="match status" value="3"/>
</dbReference>
<keyword evidence="8" id="KW-0539">Nucleus</keyword>
<protein>
    <submittedName>
        <fullName evidence="13 14">Transcription factor Sp9-like isoform X1</fullName>
    </submittedName>
</protein>
<dbReference type="InterPro" id="IPR036236">
    <property type="entry name" value="Znf_C2H2_sf"/>
</dbReference>
<dbReference type="RefSeq" id="XP_032823161.1">
    <property type="nucleotide sequence ID" value="XM_032967270.1"/>
</dbReference>
<evidence type="ECO:0000256" key="8">
    <source>
        <dbReference type="ARBA" id="ARBA00023242"/>
    </source>
</evidence>
<dbReference type="PROSITE" id="PS50157">
    <property type="entry name" value="ZINC_FINGER_C2H2_2"/>
    <property type="match status" value="3"/>
</dbReference>
<keyword evidence="4 9" id="KW-0863">Zinc-finger</keyword>
<dbReference type="SUPFAM" id="SSF57667">
    <property type="entry name" value="beta-beta-alpha zinc fingers"/>
    <property type="match status" value="2"/>
</dbReference>
<dbReference type="FunFam" id="3.30.160.60:FF:000690">
    <property type="entry name" value="Zinc finger protein 354C"/>
    <property type="match status" value="1"/>
</dbReference>
<keyword evidence="7" id="KW-0804">Transcription</keyword>
<feature type="region of interest" description="Disordered" evidence="10">
    <location>
        <begin position="419"/>
        <end position="438"/>
    </location>
</feature>
<feature type="region of interest" description="Disordered" evidence="10">
    <location>
        <begin position="154"/>
        <end position="213"/>
    </location>
</feature>
<dbReference type="Pfam" id="PF00096">
    <property type="entry name" value="zf-C2H2"/>
    <property type="match status" value="3"/>
</dbReference>
<keyword evidence="12" id="KW-1185">Reference proteome</keyword>
<dbReference type="PROSITE" id="PS00028">
    <property type="entry name" value="ZINC_FINGER_C2H2_1"/>
    <property type="match status" value="3"/>
</dbReference>
<name>A0AAJ7X6K5_PETMA</name>
<feature type="compositionally biased region" description="Polar residues" evidence="10">
    <location>
        <begin position="267"/>
        <end position="279"/>
    </location>
</feature>
<dbReference type="PANTHER" id="PTHR16515">
    <property type="entry name" value="PR DOMAIN ZINC FINGER PROTEIN"/>
    <property type="match status" value="1"/>
</dbReference>
<evidence type="ECO:0000256" key="6">
    <source>
        <dbReference type="ARBA" id="ARBA00023015"/>
    </source>
</evidence>
<evidence type="ECO:0000256" key="3">
    <source>
        <dbReference type="ARBA" id="ARBA00022737"/>
    </source>
</evidence>
<evidence type="ECO:0000256" key="1">
    <source>
        <dbReference type="ARBA" id="ARBA00004123"/>
    </source>
</evidence>